<comment type="catalytic activity">
    <reaction evidence="3">
        <text>L-seryl-[protein] + ATP = O-phospho-L-seryl-[protein] + ADP + H(+)</text>
        <dbReference type="Rhea" id="RHEA:17989"/>
        <dbReference type="Rhea" id="RHEA-COMP:9863"/>
        <dbReference type="Rhea" id="RHEA-COMP:11604"/>
        <dbReference type="ChEBI" id="CHEBI:15378"/>
        <dbReference type="ChEBI" id="CHEBI:29999"/>
        <dbReference type="ChEBI" id="CHEBI:30616"/>
        <dbReference type="ChEBI" id="CHEBI:83421"/>
        <dbReference type="ChEBI" id="CHEBI:456216"/>
        <dbReference type="EC" id="2.7.11.1"/>
    </reaction>
</comment>
<dbReference type="Proteomes" id="UP001197093">
    <property type="component" value="Unassembled WGS sequence"/>
</dbReference>
<gene>
    <name evidence="4" type="ORF">NEMBOFW57_004621</name>
</gene>
<reference evidence="4" key="1">
    <citation type="submission" date="2023-02" db="EMBL/GenBank/DDBJ databases">
        <authorList>
            <person name="Palmer J.M."/>
        </authorList>
    </citation>
    <scope>NUCLEOTIDE SEQUENCE</scope>
    <source>
        <strain evidence="4">FW57</strain>
    </source>
</reference>
<evidence type="ECO:0000256" key="1">
    <source>
        <dbReference type="ARBA" id="ARBA00012513"/>
    </source>
</evidence>
<dbReference type="InterPro" id="IPR011009">
    <property type="entry name" value="Kinase-like_dom_sf"/>
</dbReference>
<dbReference type="InterPro" id="IPR008266">
    <property type="entry name" value="Tyr_kinase_AS"/>
</dbReference>
<comment type="caution">
    <text evidence="4">The sequence shown here is derived from an EMBL/GenBank/DDBJ whole genome shotgun (WGS) entry which is preliminary data.</text>
</comment>
<comment type="catalytic activity">
    <reaction evidence="2">
        <text>L-threonyl-[protein] + ATP = O-phospho-L-threonyl-[protein] + ADP + H(+)</text>
        <dbReference type="Rhea" id="RHEA:46608"/>
        <dbReference type="Rhea" id="RHEA-COMP:11060"/>
        <dbReference type="Rhea" id="RHEA-COMP:11605"/>
        <dbReference type="ChEBI" id="CHEBI:15378"/>
        <dbReference type="ChEBI" id="CHEBI:30013"/>
        <dbReference type="ChEBI" id="CHEBI:30616"/>
        <dbReference type="ChEBI" id="CHEBI:61977"/>
        <dbReference type="ChEBI" id="CHEBI:456216"/>
        <dbReference type="EC" id="2.7.11.1"/>
    </reaction>
</comment>
<evidence type="ECO:0000313" key="4">
    <source>
        <dbReference type="EMBL" id="KAG7294546.1"/>
    </source>
</evidence>
<dbReference type="SUPFAM" id="SSF56112">
    <property type="entry name" value="Protein kinase-like (PK-like)"/>
    <property type="match status" value="1"/>
</dbReference>
<organism evidence="4 5">
    <name type="scientific">Staphylotrichum longicolle</name>
    <dbReference type="NCBI Taxonomy" id="669026"/>
    <lineage>
        <taxon>Eukaryota</taxon>
        <taxon>Fungi</taxon>
        <taxon>Dikarya</taxon>
        <taxon>Ascomycota</taxon>
        <taxon>Pezizomycotina</taxon>
        <taxon>Sordariomycetes</taxon>
        <taxon>Sordariomycetidae</taxon>
        <taxon>Sordariales</taxon>
        <taxon>Chaetomiaceae</taxon>
        <taxon>Staphylotrichum</taxon>
    </lineage>
</organism>
<accession>A0AAD4F7R5</accession>
<evidence type="ECO:0000256" key="2">
    <source>
        <dbReference type="ARBA" id="ARBA00047899"/>
    </source>
</evidence>
<dbReference type="GO" id="GO:0004674">
    <property type="term" value="F:protein serine/threonine kinase activity"/>
    <property type="evidence" value="ECO:0007669"/>
    <property type="project" value="UniProtKB-EC"/>
</dbReference>
<evidence type="ECO:0000313" key="5">
    <source>
        <dbReference type="Proteomes" id="UP001197093"/>
    </source>
</evidence>
<dbReference type="PROSITE" id="PS00109">
    <property type="entry name" value="PROTEIN_KINASE_TYR"/>
    <property type="match status" value="1"/>
</dbReference>
<dbReference type="AlphaFoldDB" id="A0AAD4F7R5"/>
<name>A0AAD4F7R5_9PEZI</name>
<sequence>MYPNVDDGTETPSVQIPYDPKTTLHIHEHLPPEPFTGVYGPSPRAPLDWSRWANLESWQIDRTQFALANPPLETAPPGPLSHTLTITGSKTLRDRGRGGAHVVTCFLDGDTSTEYVAKIYDGADYPLGSRERGCHDCMLLADRDYSIEAWAYRTMQPLIGGTVVPTYHGSWTFACHTGQHDQPQRWVRMVLMELINDECMLDIITRAETDAGKNVDYKQLPSEDFRIRVLQSIIESNLTIWWLGRVTHDDLSPRNIMLKPDGSVVIVDFAQSSIYDFTARHDQHPRMLDPTQLPPSPIEQWWPVPCGFADEDGRWGGWVPQRWCEDKVLAAEWLVETYRDDARFGKPSEWWLNREYHAGDGERVLRLLESLGRRPAGAAGEAKGSVLEQ</sequence>
<dbReference type="EMBL" id="JAHCVI010000001">
    <property type="protein sequence ID" value="KAG7294546.1"/>
    <property type="molecule type" value="Genomic_DNA"/>
</dbReference>
<dbReference type="Gene3D" id="1.10.510.10">
    <property type="entry name" value="Transferase(Phosphotransferase) domain 1"/>
    <property type="match status" value="1"/>
</dbReference>
<keyword evidence="5" id="KW-1185">Reference proteome</keyword>
<evidence type="ECO:0000256" key="3">
    <source>
        <dbReference type="ARBA" id="ARBA00048679"/>
    </source>
</evidence>
<dbReference type="EC" id="2.7.11.1" evidence="1"/>
<protein>
    <recommendedName>
        <fullName evidence="1">non-specific serine/threonine protein kinase</fullName>
        <ecNumber evidence="1">2.7.11.1</ecNumber>
    </recommendedName>
</protein>
<proteinExistence type="predicted"/>